<accession>A0A0L7R8C9</accession>
<name>A0A0L7R8C9_9HYME</name>
<gene>
    <name evidence="2" type="ORF">WH47_11752</name>
</gene>
<dbReference type="Proteomes" id="UP000053825">
    <property type="component" value="Unassembled WGS sequence"/>
</dbReference>
<dbReference type="PANTHER" id="PTHR21163">
    <property type="entry name" value="PROTEIN G12"/>
    <property type="match status" value="1"/>
</dbReference>
<sequence length="824" mass="94820">MKLLAIAFTAMVAFATVESHYLPAFGKGPLYEDIQYFIDMIPMEQVVATVLEYASEDAEFQQLINYFATADFKSMIQEVEGIKEFHDFADYLETNGVYIYNSLNRLNKVVGIPPFHQTFAGEKQITGGVKGMFEDVKKLISYDKFIKGYVYKMRTSDAFRGFVAELKSPGNQKFVDELYRKNKFLHFRGMIADKGIDVTLIEDIIYTVLGVEFPIFDMPFEYYENPLSKDIHDFTKLIDLNKIGQIVVSYLDDDEVQKAMEYMYSEEFHQLVRQVEALPEYQELVIYLHDAGLDIYGLLQRVHKLFGMEDYVPPKHIFEFSQTYVNRGGVKGLVDAVIAVLPLQKFKALFEEKMATSPAFVTFVQKLRSPDFQKIVNAVYTSPIFLEMRQKAIDAGLNIEPVKKIIENMLGIHLPTVPLYAFYENPLSKDIHDFTKLIDLNKIGQIVVSYLDDDEVQKAMEYMYSEEFHQLVRQVEALPEYQELVIYLHDAGLDIYGLLQRVHKLFGMEDYVPPKHIFEFSQTYVNRGGVKGLVDAVIAVLPLQKFKALFEEKLSTSPAFIAFVQKLRSPDFQKIVNAVYTSPIFLEMRQKAIDVGLNIEPVKKIIENLLGIHLPTVPLYAFYENPLSKDIHDFTKLIDLNKIGQIVVSYLDDDEVQKAMEYMYSEEFHQLVRQVEALPEYQELVIYLHDAGLDIYGLLQRVHKLFGMEDYVPPNHNPRLFWFSETYVNRGGVKGLVDAVIAVLPLQKFKALFEEKMATSPAFVTFVQKLRSPDFQKIVNAVYTSPIFLEMRQKAIDAGLNIEPVKKIIENMLGIHLPTVPAFF</sequence>
<dbReference type="InterPro" id="IPR010629">
    <property type="entry name" value="Ins_allergen"/>
</dbReference>
<dbReference type="OrthoDB" id="7882129at2759"/>
<evidence type="ECO:0000313" key="2">
    <source>
        <dbReference type="EMBL" id="KOC67099.1"/>
    </source>
</evidence>
<dbReference type="PANTHER" id="PTHR21163:SF1">
    <property type="entry name" value="PROTEIN G12"/>
    <property type="match status" value="1"/>
</dbReference>
<organism evidence="2 3">
    <name type="scientific">Habropoda laboriosa</name>
    <dbReference type="NCBI Taxonomy" id="597456"/>
    <lineage>
        <taxon>Eukaryota</taxon>
        <taxon>Metazoa</taxon>
        <taxon>Ecdysozoa</taxon>
        <taxon>Arthropoda</taxon>
        <taxon>Hexapoda</taxon>
        <taxon>Insecta</taxon>
        <taxon>Pterygota</taxon>
        <taxon>Neoptera</taxon>
        <taxon>Endopterygota</taxon>
        <taxon>Hymenoptera</taxon>
        <taxon>Apocrita</taxon>
        <taxon>Aculeata</taxon>
        <taxon>Apoidea</taxon>
        <taxon>Anthophila</taxon>
        <taxon>Apidae</taxon>
        <taxon>Habropoda</taxon>
    </lineage>
</organism>
<dbReference type="Pfam" id="PF06757">
    <property type="entry name" value="Ins_allergen_rp"/>
    <property type="match status" value="4"/>
</dbReference>
<dbReference type="EMBL" id="KQ414633">
    <property type="protein sequence ID" value="KOC67099.1"/>
    <property type="molecule type" value="Genomic_DNA"/>
</dbReference>
<evidence type="ECO:0000313" key="3">
    <source>
        <dbReference type="Proteomes" id="UP000053825"/>
    </source>
</evidence>
<proteinExistence type="predicted"/>
<reference evidence="2 3" key="1">
    <citation type="submission" date="2015-07" db="EMBL/GenBank/DDBJ databases">
        <title>The genome of Habropoda laboriosa.</title>
        <authorList>
            <person name="Pan H."/>
            <person name="Kapheim K."/>
        </authorList>
    </citation>
    <scope>NUCLEOTIDE SEQUENCE [LARGE SCALE GENOMIC DNA]</scope>
    <source>
        <strain evidence="2">0110345459</strain>
    </source>
</reference>
<protein>
    <submittedName>
        <fullName evidence="2">Protein G12</fullName>
    </submittedName>
</protein>
<evidence type="ECO:0000256" key="1">
    <source>
        <dbReference type="SAM" id="SignalP"/>
    </source>
</evidence>
<feature type="chain" id="PRO_5005575173" evidence="1">
    <location>
        <begin position="20"/>
        <end position="824"/>
    </location>
</feature>
<keyword evidence="1" id="KW-0732">Signal</keyword>
<keyword evidence="3" id="KW-1185">Reference proteome</keyword>
<feature type="signal peptide" evidence="1">
    <location>
        <begin position="1"/>
        <end position="19"/>
    </location>
</feature>
<dbReference type="AlphaFoldDB" id="A0A0L7R8C9"/>